<sequence>YSTQAKMVDTGTGNLYIVGSFKRMSPDPDFKVKGRDMHVTEFGVVTLSFAVCVSEL</sequence>
<dbReference type="InParanoid" id="A0A6L2Q601"/>
<organism evidence="1 2">
    <name type="scientific">Coptotermes formosanus</name>
    <name type="common">Formosan subterranean termite</name>
    <dbReference type="NCBI Taxonomy" id="36987"/>
    <lineage>
        <taxon>Eukaryota</taxon>
        <taxon>Metazoa</taxon>
        <taxon>Ecdysozoa</taxon>
        <taxon>Arthropoda</taxon>
        <taxon>Hexapoda</taxon>
        <taxon>Insecta</taxon>
        <taxon>Pterygota</taxon>
        <taxon>Neoptera</taxon>
        <taxon>Polyneoptera</taxon>
        <taxon>Dictyoptera</taxon>
        <taxon>Blattodea</taxon>
        <taxon>Blattoidea</taxon>
        <taxon>Termitoidae</taxon>
        <taxon>Rhinotermitidae</taxon>
        <taxon>Coptotermes</taxon>
    </lineage>
</organism>
<evidence type="ECO:0000313" key="1">
    <source>
        <dbReference type="EMBL" id="GFG37277.1"/>
    </source>
</evidence>
<protein>
    <submittedName>
        <fullName evidence="1">Uncharacterized protein</fullName>
    </submittedName>
</protein>
<dbReference type="OrthoDB" id="9974612at2759"/>
<dbReference type="Proteomes" id="UP000502823">
    <property type="component" value="Unassembled WGS sequence"/>
</dbReference>
<dbReference type="AlphaFoldDB" id="A0A6L2Q601"/>
<gene>
    <name evidence="1" type="ORF">Cfor_05309</name>
</gene>
<accession>A0A6L2Q601</accession>
<keyword evidence="2" id="KW-1185">Reference proteome</keyword>
<name>A0A6L2Q601_COPFO</name>
<proteinExistence type="predicted"/>
<feature type="non-terminal residue" evidence="1">
    <location>
        <position position="1"/>
    </location>
</feature>
<reference evidence="2" key="1">
    <citation type="submission" date="2020-01" db="EMBL/GenBank/DDBJ databases">
        <title>Draft genome sequence of the Termite Coptotermes fromosanus.</title>
        <authorList>
            <person name="Itakura S."/>
            <person name="Yosikawa Y."/>
            <person name="Umezawa K."/>
        </authorList>
    </citation>
    <scope>NUCLEOTIDE SEQUENCE [LARGE SCALE GENOMIC DNA]</scope>
</reference>
<evidence type="ECO:0000313" key="2">
    <source>
        <dbReference type="Proteomes" id="UP000502823"/>
    </source>
</evidence>
<dbReference type="EMBL" id="BLKM01009550">
    <property type="protein sequence ID" value="GFG37277.1"/>
    <property type="molecule type" value="Genomic_DNA"/>
</dbReference>
<comment type="caution">
    <text evidence="1">The sequence shown here is derived from an EMBL/GenBank/DDBJ whole genome shotgun (WGS) entry which is preliminary data.</text>
</comment>